<dbReference type="Proteomes" id="UP001147747">
    <property type="component" value="Unassembled WGS sequence"/>
</dbReference>
<reference evidence="1" key="1">
    <citation type="submission" date="2022-12" db="EMBL/GenBank/DDBJ databases">
        <authorList>
            <person name="Petersen C."/>
        </authorList>
    </citation>
    <scope>NUCLEOTIDE SEQUENCE</scope>
    <source>
        <strain evidence="1">IBT 29677</strain>
    </source>
</reference>
<dbReference type="InterPro" id="IPR012332">
    <property type="entry name" value="Autotransporter_pectin_lyase_C"/>
</dbReference>
<name>A0A9W9VMJ7_9EURO</name>
<dbReference type="GeneID" id="81372028"/>
<accession>A0A9W9VMJ7</accession>
<keyword evidence="2" id="KW-1185">Reference proteome</keyword>
<organism evidence="1 2">
    <name type="scientific">Penicillium cosmopolitanum</name>
    <dbReference type="NCBI Taxonomy" id="1131564"/>
    <lineage>
        <taxon>Eukaryota</taxon>
        <taxon>Fungi</taxon>
        <taxon>Dikarya</taxon>
        <taxon>Ascomycota</taxon>
        <taxon>Pezizomycotina</taxon>
        <taxon>Eurotiomycetes</taxon>
        <taxon>Eurotiomycetidae</taxon>
        <taxon>Eurotiales</taxon>
        <taxon>Aspergillaceae</taxon>
        <taxon>Penicillium</taxon>
    </lineage>
</organism>
<proteinExistence type="predicted"/>
<evidence type="ECO:0000313" key="2">
    <source>
        <dbReference type="Proteomes" id="UP001147747"/>
    </source>
</evidence>
<reference evidence="1" key="2">
    <citation type="journal article" date="2023" name="IMA Fungus">
        <title>Comparative genomic study of the Penicillium genus elucidates a diverse pangenome and 15 lateral gene transfer events.</title>
        <authorList>
            <person name="Petersen C."/>
            <person name="Sorensen T."/>
            <person name="Nielsen M.R."/>
            <person name="Sondergaard T.E."/>
            <person name="Sorensen J.L."/>
            <person name="Fitzpatrick D.A."/>
            <person name="Frisvad J.C."/>
            <person name="Nielsen K.L."/>
        </authorList>
    </citation>
    <scope>NUCLEOTIDE SEQUENCE</scope>
    <source>
        <strain evidence="1">IBT 29677</strain>
    </source>
</reference>
<gene>
    <name evidence="1" type="ORF">N7509_008411</name>
</gene>
<dbReference type="Gene3D" id="2.160.20.20">
    <property type="match status" value="1"/>
</dbReference>
<dbReference type="RefSeq" id="XP_056483668.1">
    <property type="nucleotide sequence ID" value="XM_056633048.1"/>
</dbReference>
<evidence type="ECO:0000313" key="1">
    <source>
        <dbReference type="EMBL" id="KAJ5385870.1"/>
    </source>
</evidence>
<comment type="caution">
    <text evidence="1">The sequence shown here is derived from an EMBL/GenBank/DDBJ whole genome shotgun (WGS) entry which is preliminary data.</text>
</comment>
<protein>
    <submittedName>
        <fullName evidence="1">Uncharacterized protein</fullName>
    </submittedName>
</protein>
<sequence length="209" mass="22711">MFSSQIRNDADSPATLNLTNTKFTTTGKTMPGLWFGNLIGQVTLNNAELNTDSGILVVANYSQITQDFDYYASYEDNSSLKPAEITVSILESDLVGDLVAYNGSSISWALTKHSTWTGAAYSGYAKSTFDVSLDATSQWTLTADTTVQNFTDTLRTLKNVHSGGFTLYYNSTVSTWLGGKTVRLPGGGKARPISSISSRVQRNGQSWRV</sequence>
<dbReference type="AlphaFoldDB" id="A0A9W9VMJ7"/>
<dbReference type="EMBL" id="JAPZBU010000009">
    <property type="protein sequence ID" value="KAJ5385870.1"/>
    <property type="molecule type" value="Genomic_DNA"/>
</dbReference>
<dbReference type="OrthoDB" id="10018600at2759"/>